<evidence type="ECO:0000313" key="3">
    <source>
        <dbReference type="Proteomes" id="UP001498398"/>
    </source>
</evidence>
<evidence type="ECO:0008006" key="4">
    <source>
        <dbReference type="Google" id="ProtNLM"/>
    </source>
</evidence>
<evidence type="ECO:0000313" key="2">
    <source>
        <dbReference type="EMBL" id="KAK7447674.1"/>
    </source>
</evidence>
<comment type="caution">
    <text evidence="1">The sequence shown here is derived from an EMBL/GenBank/DDBJ whole genome shotgun (WGS) entry which is preliminary data.</text>
</comment>
<dbReference type="EMBL" id="JBANRG010000040">
    <property type="protein sequence ID" value="KAK7447674.1"/>
    <property type="molecule type" value="Genomic_DNA"/>
</dbReference>
<proteinExistence type="predicted"/>
<name>A0ABR1IPG7_9AGAR</name>
<reference evidence="1 3" key="1">
    <citation type="submission" date="2024-01" db="EMBL/GenBank/DDBJ databases">
        <title>A draft genome for the cacao thread blight pathogen Marasmiellus scandens.</title>
        <authorList>
            <person name="Baruah I.K."/>
            <person name="Leung J."/>
            <person name="Bukari Y."/>
            <person name="Amoako-Attah I."/>
            <person name="Meinhardt L.W."/>
            <person name="Bailey B.A."/>
            <person name="Cohen S.P."/>
        </authorList>
    </citation>
    <scope>NUCLEOTIDE SEQUENCE [LARGE SCALE GENOMIC DNA]</scope>
    <source>
        <strain evidence="1 3">GH-19</strain>
    </source>
</reference>
<sequence length="348" mass="38856">MHVLGIAKFLKELAAKMLVDGTKSPESADNLKKYADEIAEFSESICTTNGICDQLRERIANARLISRGEKETPEEFQIRFESDIDGIVNTWLSSYTCPSLGFIVCPQQSYCRVTSNKESINIMDDWSMEVQANSIASSPTSGVFDLGFTATSTPPRHRRHSDAASSPAILTPQLQFSPSPPDLSQLVDWSTVKRPTNLPRSKRSLVAQLPLGDRPESVDIRFDSHGRAVDLGAPIAGRPDFVVTIKIGNEDVVIIIVEDKIRHKSLATSQVKRYMLDFDTHKRATLGMAFVMTKEGLLVSLLRRQNGIIQNMENEQGSVWFSPIDNFVHQQIVEVLREALKEQKNNLN</sequence>
<dbReference type="EMBL" id="JBANRG010000114">
    <property type="protein sequence ID" value="KAK7434947.1"/>
    <property type="molecule type" value="Genomic_DNA"/>
</dbReference>
<keyword evidence="3" id="KW-1185">Reference proteome</keyword>
<organism evidence="1 3">
    <name type="scientific">Marasmiellus scandens</name>
    <dbReference type="NCBI Taxonomy" id="2682957"/>
    <lineage>
        <taxon>Eukaryota</taxon>
        <taxon>Fungi</taxon>
        <taxon>Dikarya</taxon>
        <taxon>Basidiomycota</taxon>
        <taxon>Agaricomycotina</taxon>
        <taxon>Agaricomycetes</taxon>
        <taxon>Agaricomycetidae</taxon>
        <taxon>Agaricales</taxon>
        <taxon>Marasmiineae</taxon>
        <taxon>Omphalotaceae</taxon>
        <taxon>Marasmiellus</taxon>
    </lineage>
</organism>
<protein>
    <recommendedName>
        <fullName evidence="4">PD-(D/E)XK endonuclease-like domain-containing protein</fullName>
    </recommendedName>
</protein>
<accession>A0ABR1IPG7</accession>
<evidence type="ECO:0000313" key="1">
    <source>
        <dbReference type="EMBL" id="KAK7434947.1"/>
    </source>
</evidence>
<dbReference type="Proteomes" id="UP001498398">
    <property type="component" value="Unassembled WGS sequence"/>
</dbReference>
<gene>
    <name evidence="2" type="ORF">VKT23_013930</name>
    <name evidence="1" type="ORF">VKT23_019950</name>
</gene>